<feature type="transmembrane region" description="Helical" evidence="1">
    <location>
        <begin position="38"/>
        <end position="55"/>
    </location>
</feature>
<evidence type="ECO:0000313" key="2">
    <source>
        <dbReference type="EMBL" id="KIC65192.1"/>
    </source>
</evidence>
<organism evidence="2 3">
    <name type="scientific">Chryseobacterium taiwanense</name>
    <dbReference type="NCBI Taxonomy" id="363331"/>
    <lineage>
        <taxon>Bacteria</taxon>
        <taxon>Pseudomonadati</taxon>
        <taxon>Bacteroidota</taxon>
        <taxon>Flavobacteriia</taxon>
        <taxon>Flavobacteriales</taxon>
        <taxon>Weeksellaceae</taxon>
        <taxon>Chryseobacterium group</taxon>
        <taxon>Chryseobacterium</taxon>
    </lineage>
</organism>
<sequence>MIKRIFNVKNFVRATVFAIITFLLYWVTGFLFKSERDLNFNLMMALSFFLINFILGTEEVTWKELFFGKRNKKKVSN</sequence>
<gene>
    <name evidence="2" type="ORF">RM51_01715</name>
</gene>
<protein>
    <submittedName>
        <fullName evidence="2">Uncharacterized protein</fullName>
    </submittedName>
</protein>
<keyword evidence="1" id="KW-1133">Transmembrane helix</keyword>
<dbReference type="EMBL" id="JWTA01000001">
    <property type="protein sequence ID" value="KIC65192.1"/>
    <property type="molecule type" value="Genomic_DNA"/>
</dbReference>
<dbReference type="STRING" id="363331.RM51_01715"/>
<proteinExistence type="predicted"/>
<accession>A0A0B4D8V3</accession>
<keyword evidence="1" id="KW-0472">Membrane</keyword>
<name>A0A0B4D8V3_9FLAO</name>
<feature type="transmembrane region" description="Helical" evidence="1">
    <location>
        <begin position="12"/>
        <end position="32"/>
    </location>
</feature>
<dbReference type="Proteomes" id="UP000031167">
    <property type="component" value="Unassembled WGS sequence"/>
</dbReference>
<evidence type="ECO:0000256" key="1">
    <source>
        <dbReference type="SAM" id="Phobius"/>
    </source>
</evidence>
<evidence type="ECO:0000313" key="3">
    <source>
        <dbReference type="Proteomes" id="UP000031167"/>
    </source>
</evidence>
<reference evidence="2 3" key="1">
    <citation type="submission" date="2014-12" db="EMBL/GenBank/DDBJ databases">
        <title>Genome sequencing of Chryseobacterium taiwanense TPW19.</title>
        <authorList>
            <person name="Tan P.W."/>
            <person name="Chan K.-G."/>
        </authorList>
    </citation>
    <scope>NUCLEOTIDE SEQUENCE [LARGE SCALE GENOMIC DNA]</scope>
    <source>
        <strain evidence="2 3">TPW19</strain>
    </source>
</reference>
<dbReference type="AlphaFoldDB" id="A0A0B4D8V3"/>
<keyword evidence="1" id="KW-0812">Transmembrane</keyword>
<comment type="caution">
    <text evidence="2">The sequence shown here is derived from an EMBL/GenBank/DDBJ whole genome shotgun (WGS) entry which is preliminary data.</text>
</comment>
<keyword evidence="3" id="KW-1185">Reference proteome</keyword>